<dbReference type="InterPro" id="IPR027020">
    <property type="entry name" value="YnjB"/>
</dbReference>
<dbReference type="Proteomes" id="UP000234505">
    <property type="component" value="Unassembled WGS sequence"/>
</dbReference>
<dbReference type="InterPro" id="IPR006059">
    <property type="entry name" value="SBP"/>
</dbReference>
<dbReference type="AlphaFoldDB" id="A0A2J4ST36"/>
<dbReference type="Pfam" id="PF13416">
    <property type="entry name" value="SBP_bac_8"/>
    <property type="match status" value="1"/>
</dbReference>
<sequence>MLQKAGWKMWVPILALGMSLQAIADSRWNEIKQQAQGQTVYFNAWGGDTAANNYLRWVATEMKQHYAITVERVPLADTADAVRRIQTEASAGRQQKGSIDLLWVNGENFSTLKQAGLLYGGWAERLPNWRYVNLTLPVREDFSVPTEGAESPWGSAQLTFIADRRQLSQPVSDPQALLTLAREQPGRLSYPRPPDFTGMAFLEQLLLSLSPTPQLLKQPPDVKTFALVTAPLWHYLDQLHPSLWRQGKDFPASAARMDRMLADGVLKISLTFNPAHAASLIANGQLPDSAYTFGFSKGMVGNVHFVAIPVNANAKAGAQVLANFLLSPRAQIRKADPRYWGDPSVLDSDKLPPELRRTMHDISPSAGMVVPVLSEPNAGWSAALEAEWLRRYGVH</sequence>
<dbReference type="EMBL" id="PIDR01000004">
    <property type="protein sequence ID" value="PLO75540.1"/>
    <property type="molecule type" value="Genomic_DNA"/>
</dbReference>
<comment type="caution">
    <text evidence="3">The sequence shown here is derived from an EMBL/GenBank/DDBJ whole genome shotgun (WGS) entry which is preliminary data.</text>
</comment>
<dbReference type="PANTHER" id="PTHR42779">
    <property type="entry name" value="PROTEIN YNJB"/>
    <property type="match status" value="1"/>
</dbReference>
<evidence type="ECO:0000313" key="4">
    <source>
        <dbReference type="EMBL" id="PLO75540.1"/>
    </source>
</evidence>
<proteinExistence type="predicted"/>
<dbReference type="Gene3D" id="3.40.190.10">
    <property type="entry name" value="Periplasmic binding protein-like II"/>
    <property type="match status" value="2"/>
</dbReference>
<evidence type="ECO:0000256" key="1">
    <source>
        <dbReference type="SAM" id="SignalP"/>
    </source>
</evidence>
<accession>A0A2J4ST36</accession>
<dbReference type="EMBL" id="PIET01000008">
    <property type="protein sequence ID" value="PLM69093.1"/>
    <property type="molecule type" value="Genomic_DNA"/>
</dbReference>
<organism evidence="3 6">
    <name type="scientific">Klebsiella michiganensis</name>
    <dbReference type="NCBI Taxonomy" id="1134687"/>
    <lineage>
        <taxon>Bacteria</taxon>
        <taxon>Pseudomonadati</taxon>
        <taxon>Pseudomonadota</taxon>
        <taxon>Gammaproteobacteria</taxon>
        <taxon>Enterobacterales</taxon>
        <taxon>Enterobacteriaceae</taxon>
        <taxon>Klebsiella/Raoultella group</taxon>
        <taxon>Klebsiella</taxon>
    </lineage>
</organism>
<dbReference type="PIRSF" id="PIRSF029172">
    <property type="entry name" value="UCP029172_ABC_sbc_YnjB"/>
    <property type="match status" value="1"/>
</dbReference>
<evidence type="ECO:0000313" key="2">
    <source>
        <dbReference type="EMBL" id="PLL43809.1"/>
    </source>
</evidence>
<dbReference type="SUPFAM" id="SSF53850">
    <property type="entry name" value="Periplasmic binding protein-like II"/>
    <property type="match status" value="1"/>
</dbReference>
<dbReference type="Proteomes" id="UP000234667">
    <property type="component" value="Unassembled WGS sequence"/>
</dbReference>
<dbReference type="NCBIfam" id="NF008633">
    <property type="entry name" value="PRK11622.1"/>
    <property type="match status" value="1"/>
</dbReference>
<dbReference type="Proteomes" id="UP000234661">
    <property type="component" value="Unassembled WGS sequence"/>
</dbReference>
<feature type="chain" id="PRO_5015082295" evidence="1">
    <location>
        <begin position="25"/>
        <end position="395"/>
    </location>
</feature>
<dbReference type="EMBL" id="PIDS01000048">
    <property type="protein sequence ID" value="PLL43809.1"/>
    <property type="molecule type" value="Genomic_DNA"/>
</dbReference>
<keyword evidence="1" id="KW-0732">Signal</keyword>
<evidence type="ECO:0000313" key="7">
    <source>
        <dbReference type="Proteomes" id="UP000234667"/>
    </source>
</evidence>
<evidence type="ECO:0000313" key="5">
    <source>
        <dbReference type="Proteomes" id="UP000234505"/>
    </source>
</evidence>
<reference evidence="5 6" key="1">
    <citation type="submission" date="2017-11" db="EMBL/GenBank/DDBJ databases">
        <authorList>
            <person name="Han C.G."/>
        </authorList>
    </citation>
    <scope>NUCLEOTIDE SEQUENCE [LARGE SCALE GENOMIC DNA]</scope>
    <source>
        <strain evidence="4 7">A10</strain>
        <strain evidence="2 5">A11</strain>
        <strain evidence="3 6">A2</strain>
    </source>
</reference>
<evidence type="ECO:0000313" key="6">
    <source>
        <dbReference type="Proteomes" id="UP000234661"/>
    </source>
</evidence>
<gene>
    <name evidence="3" type="ORF">CWM85_01585</name>
    <name evidence="4" type="ORF">CWN49_00825</name>
    <name evidence="2" type="ORF">CWN50_03080</name>
</gene>
<feature type="signal peptide" evidence="1">
    <location>
        <begin position="1"/>
        <end position="24"/>
    </location>
</feature>
<reference evidence="5 6" key="2">
    <citation type="submission" date="2018-01" db="EMBL/GenBank/DDBJ databases">
        <title>Genomic study of Klebsiella pneumoniae.</title>
        <authorList>
            <person name="Yang Y."/>
            <person name="Bicalho R."/>
        </authorList>
    </citation>
    <scope>NUCLEOTIDE SEQUENCE [LARGE SCALE GENOMIC DNA]</scope>
    <source>
        <strain evidence="4 7">A10</strain>
        <strain evidence="2 5">A11</strain>
        <strain evidence="3 6">A2</strain>
    </source>
</reference>
<evidence type="ECO:0000313" key="3">
    <source>
        <dbReference type="EMBL" id="PLM69093.1"/>
    </source>
</evidence>
<dbReference type="GO" id="GO:0030288">
    <property type="term" value="C:outer membrane-bounded periplasmic space"/>
    <property type="evidence" value="ECO:0007669"/>
    <property type="project" value="UniProtKB-ARBA"/>
</dbReference>
<dbReference type="PANTHER" id="PTHR42779:SF1">
    <property type="entry name" value="PROTEIN YNJB"/>
    <property type="match status" value="1"/>
</dbReference>
<protein>
    <submittedName>
        <fullName evidence="3">ABC transporter substrate-binding protein</fullName>
    </submittedName>
</protein>
<name>A0A2J4ST36_9ENTR</name>